<organism evidence="1">
    <name type="scientific">Citrobacter freundii</name>
    <dbReference type="NCBI Taxonomy" id="546"/>
    <lineage>
        <taxon>Bacteria</taxon>
        <taxon>Pseudomonadati</taxon>
        <taxon>Pseudomonadota</taxon>
        <taxon>Gammaproteobacteria</taxon>
        <taxon>Enterobacterales</taxon>
        <taxon>Enterobacteriaceae</taxon>
        <taxon>Citrobacter</taxon>
        <taxon>Citrobacter freundii complex</taxon>
    </lineage>
</organism>
<dbReference type="EMBL" id="MG387191">
    <property type="protein sequence ID" value="AVR65221.1"/>
    <property type="molecule type" value="Genomic_DNA"/>
</dbReference>
<proteinExistence type="predicted"/>
<name>A0A2R4AKF1_CITFR</name>
<dbReference type="AlphaFoldDB" id="A0A2R4AKF1"/>
<keyword evidence="1" id="KW-0614">Plasmid</keyword>
<reference evidence="1" key="1">
    <citation type="submission" date="2018-10" db="EMBL/GenBank/DDBJ databases">
        <title>Complete Sequence of plasmid pTEM-2262.</title>
        <authorList>
            <person name="Li M."/>
            <person name="Li F."/>
            <person name="Pei G."/>
            <person name="Tong Y."/>
        </authorList>
    </citation>
    <scope>NUCLEOTIDE SEQUENCE</scope>
    <source>
        <strain evidence="1">2262</strain>
        <plasmid evidence="1">pTEM-2262</plasmid>
    </source>
</reference>
<accession>A0A2R4AKF1</accession>
<protein>
    <submittedName>
        <fullName evidence="1">Uncharacterized protein</fullName>
    </submittedName>
</protein>
<geneLocation type="plasmid" evidence="1">
    <name>pTEM-2262</name>
</geneLocation>
<evidence type="ECO:0000313" key="1">
    <source>
        <dbReference type="EMBL" id="AVR65221.1"/>
    </source>
</evidence>
<sequence>MQAAAHDDGELHGTGQMKWCSDTRGCGLQKKVLSLSAGELDNKQDVQM</sequence>